<evidence type="ECO:0000256" key="1">
    <source>
        <dbReference type="RuleBase" id="RU003513"/>
    </source>
</evidence>
<dbReference type="EMBL" id="JADIMZ010000097">
    <property type="protein sequence ID" value="MBO8432900.1"/>
    <property type="molecule type" value="Genomic_DNA"/>
</dbReference>
<dbReference type="InterPro" id="IPR029767">
    <property type="entry name" value="WecB-like"/>
</dbReference>
<reference evidence="3" key="1">
    <citation type="submission" date="2020-10" db="EMBL/GenBank/DDBJ databases">
        <authorList>
            <person name="Gilroy R."/>
        </authorList>
    </citation>
    <scope>NUCLEOTIDE SEQUENCE</scope>
    <source>
        <strain evidence="3">2889</strain>
    </source>
</reference>
<dbReference type="GO" id="GO:0008761">
    <property type="term" value="F:UDP-N-acetylglucosamine 2-epimerase activity"/>
    <property type="evidence" value="ECO:0007669"/>
    <property type="project" value="UniProtKB-EC"/>
</dbReference>
<dbReference type="EC" id="5.1.3.14" evidence="3"/>
<dbReference type="PANTHER" id="PTHR43174">
    <property type="entry name" value="UDP-N-ACETYLGLUCOSAMINE 2-EPIMERASE"/>
    <property type="match status" value="1"/>
</dbReference>
<name>A0A9D9DTW9_9BACT</name>
<feature type="domain" description="UDP-N-acetylglucosamine 2-epimerase" evidence="2">
    <location>
        <begin position="25"/>
        <end position="371"/>
    </location>
</feature>
<dbReference type="NCBIfam" id="TIGR00236">
    <property type="entry name" value="wecB"/>
    <property type="match status" value="1"/>
</dbReference>
<dbReference type="AlphaFoldDB" id="A0A9D9DTW9"/>
<evidence type="ECO:0000313" key="3">
    <source>
        <dbReference type="EMBL" id="MBO8432900.1"/>
    </source>
</evidence>
<evidence type="ECO:0000259" key="2">
    <source>
        <dbReference type="Pfam" id="PF02350"/>
    </source>
</evidence>
<dbReference type="CDD" id="cd03786">
    <property type="entry name" value="GTB_UDP-GlcNAc_2-Epimerase"/>
    <property type="match status" value="1"/>
</dbReference>
<dbReference type="InterPro" id="IPR003331">
    <property type="entry name" value="UDP_GlcNAc_Epimerase_2_dom"/>
</dbReference>
<organism evidence="3 4">
    <name type="scientific">Candidatus Pullibacteroides excrementavium</name>
    <dbReference type="NCBI Taxonomy" id="2840905"/>
    <lineage>
        <taxon>Bacteria</taxon>
        <taxon>Pseudomonadati</taxon>
        <taxon>Bacteroidota</taxon>
        <taxon>Bacteroidia</taxon>
        <taxon>Bacteroidales</taxon>
        <taxon>Candidatus Pullibacteroides</taxon>
    </lineage>
</organism>
<dbReference type="Proteomes" id="UP000823612">
    <property type="component" value="Unassembled WGS sequence"/>
</dbReference>
<comment type="caution">
    <text evidence="3">The sequence shown here is derived from an EMBL/GenBank/DDBJ whole genome shotgun (WGS) entry which is preliminary data.</text>
</comment>
<proteinExistence type="inferred from homology"/>
<keyword evidence="1 3" id="KW-0413">Isomerase</keyword>
<protein>
    <submittedName>
        <fullName evidence="3">UDP-N-acetylglucosamine 2-epimerase (Non-hydrolyzing)</fullName>
        <ecNumber evidence="3">5.1.3.14</ecNumber>
    </submittedName>
</protein>
<dbReference type="PANTHER" id="PTHR43174:SF1">
    <property type="entry name" value="UDP-N-ACETYLGLUCOSAMINE 2-EPIMERASE"/>
    <property type="match status" value="1"/>
</dbReference>
<sequence>MRIATIVGARPQFVKAAVLSRAFAACPDTEEFLIHTGQHYDYGMSEVFFEEMEIPHPRYNLGINAQSKAGEGHAALLGDMLIGIDAVLRQDKPGWVLVYGDTDSTLAGALAANKNGIPLVHVEAGLRSFNTAMPEENNRVLTDHLASLLFCPTEQAVRNLERENIGAWSRKVFRTGDVMLDAALYYGNRADSGRSGSGHREEGVLPLPLPERFVLCTMHRNENTGNTAVLKELLEALEEVSLSMPLLMPLHPGTRQRMISVGFDFEKTHIRFCEPVSYLRMLQLLRSCAFVMTDSGGLQKEACFFGKYCLTLREETEWVELVEKGFNTLVGHRKEMITGQALRLWKEQPPVFQTDLYGNGHTGEDIVRIIRENS</sequence>
<dbReference type="Pfam" id="PF02350">
    <property type="entry name" value="Epimerase_2"/>
    <property type="match status" value="1"/>
</dbReference>
<accession>A0A9D9DTW9</accession>
<dbReference type="Gene3D" id="3.40.50.2000">
    <property type="entry name" value="Glycogen Phosphorylase B"/>
    <property type="match status" value="2"/>
</dbReference>
<reference evidence="3" key="2">
    <citation type="journal article" date="2021" name="PeerJ">
        <title>Extensive microbial diversity within the chicken gut microbiome revealed by metagenomics and culture.</title>
        <authorList>
            <person name="Gilroy R."/>
            <person name="Ravi A."/>
            <person name="Getino M."/>
            <person name="Pursley I."/>
            <person name="Horton D.L."/>
            <person name="Alikhan N.F."/>
            <person name="Baker D."/>
            <person name="Gharbi K."/>
            <person name="Hall N."/>
            <person name="Watson M."/>
            <person name="Adriaenssens E.M."/>
            <person name="Foster-Nyarko E."/>
            <person name="Jarju S."/>
            <person name="Secka A."/>
            <person name="Antonio M."/>
            <person name="Oren A."/>
            <person name="Chaudhuri R.R."/>
            <person name="La Ragione R."/>
            <person name="Hildebrand F."/>
            <person name="Pallen M.J."/>
        </authorList>
    </citation>
    <scope>NUCLEOTIDE SEQUENCE</scope>
    <source>
        <strain evidence="3">2889</strain>
    </source>
</reference>
<gene>
    <name evidence="3" type="primary">wecB</name>
    <name evidence="3" type="ORF">IAB08_06375</name>
</gene>
<dbReference type="SUPFAM" id="SSF53756">
    <property type="entry name" value="UDP-Glycosyltransferase/glycogen phosphorylase"/>
    <property type="match status" value="1"/>
</dbReference>
<comment type="similarity">
    <text evidence="1">Belongs to the UDP-N-acetylglucosamine 2-epimerase family.</text>
</comment>
<evidence type="ECO:0000313" key="4">
    <source>
        <dbReference type="Proteomes" id="UP000823612"/>
    </source>
</evidence>